<dbReference type="SUPFAM" id="SSF52317">
    <property type="entry name" value="Class I glutamine amidotransferase-like"/>
    <property type="match status" value="1"/>
</dbReference>
<sequence length="245" mass="26884">MADYGHDPTETSIPWKIFADAGFECTFVTERGTQPACDSRMLTGTVSAVLGAAEPAKAAYRTMSEYLAFQHPVGWGDPSFTLDKFDLVFLPGGHDKSIRQILDSTRVHKLLADYFALTKKPSTKTLAAICHGVQLLSAAKRPDGKSVLADVTTTSLQYFQEESIYAATRVFLGDYYKTYGAGTPSVEQIILSRLDNPSQFQKSLSFAPFVVEDPNYNYLSARFPGDAELIATKTVEAVRKALAML</sequence>
<dbReference type="OMA" id="CHAPTEV"/>
<name>A0A139AEY8_GONPJ</name>
<dbReference type="STRING" id="1344416.A0A139AEY8"/>
<dbReference type="Proteomes" id="UP000070544">
    <property type="component" value="Unassembled WGS sequence"/>
</dbReference>
<dbReference type="EMBL" id="KQ965762">
    <property type="protein sequence ID" value="KXS15347.1"/>
    <property type="molecule type" value="Genomic_DNA"/>
</dbReference>
<dbReference type="Pfam" id="PF17124">
    <property type="entry name" value="ThiJ_like"/>
    <property type="match status" value="1"/>
</dbReference>
<dbReference type="InterPro" id="IPR032633">
    <property type="entry name" value="ThiJ-like"/>
</dbReference>
<accession>A0A139AEY8</accession>
<keyword evidence="2" id="KW-1185">Reference proteome</keyword>
<proteinExistence type="predicted"/>
<reference evidence="1 2" key="1">
    <citation type="journal article" date="2015" name="Genome Biol. Evol.">
        <title>Phylogenomic analyses indicate that early fungi evolved digesting cell walls of algal ancestors of land plants.</title>
        <authorList>
            <person name="Chang Y."/>
            <person name="Wang S."/>
            <person name="Sekimoto S."/>
            <person name="Aerts A.L."/>
            <person name="Choi C."/>
            <person name="Clum A."/>
            <person name="LaButti K.M."/>
            <person name="Lindquist E.A."/>
            <person name="Yee Ngan C."/>
            <person name="Ohm R.A."/>
            <person name="Salamov A.A."/>
            <person name="Grigoriev I.V."/>
            <person name="Spatafora J.W."/>
            <person name="Berbee M.L."/>
        </authorList>
    </citation>
    <scope>NUCLEOTIDE SEQUENCE [LARGE SCALE GENOMIC DNA]</scope>
    <source>
        <strain evidence="1 2">JEL478</strain>
    </source>
</reference>
<dbReference type="PANTHER" id="PTHR43068">
    <property type="entry name" value="SLR1854 PROTEIN"/>
    <property type="match status" value="1"/>
</dbReference>
<evidence type="ECO:0000313" key="1">
    <source>
        <dbReference type="EMBL" id="KXS15347.1"/>
    </source>
</evidence>
<evidence type="ECO:0000313" key="2">
    <source>
        <dbReference type="Proteomes" id="UP000070544"/>
    </source>
</evidence>
<dbReference type="Gene3D" id="3.40.50.880">
    <property type="match status" value="1"/>
</dbReference>
<dbReference type="InterPro" id="IPR029062">
    <property type="entry name" value="Class_I_gatase-like"/>
</dbReference>
<dbReference type="AlphaFoldDB" id="A0A139AEY8"/>
<organism evidence="1 2">
    <name type="scientific">Gonapodya prolifera (strain JEL478)</name>
    <name type="common">Monoblepharis prolifera</name>
    <dbReference type="NCBI Taxonomy" id="1344416"/>
    <lineage>
        <taxon>Eukaryota</taxon>
        <taxon>Fungi</taxon>
        <taxon>Fungi incertae sedis</taxon>
        <taxon>Chytridiomycota</taxon>
        <taxon>Chytridiomycota incertae sedis</taxon>
        <taxon>Monoblepharidomycetes</taxon>
        <taxon>Monoblepharidales</taxon>
        <taxon>Gonapodyaceae</taxon>
        <taxon>Gonapodya</taxon>
    </lineage>
</organism>
<protein>
    <submittedName>
        <fullName evidence="1">ThiJ/PfpI family protein</fullName>
    </submittedName>
</protein>
<gene>
    <name evidence="1" type="ORF">M427DRAFT_98879</name>
</gene>
<dbReference type="OrthoDB" id="543156at2759"/>
<dbReference type="PANTHER" id="PTHR43068:SF1">
    <property type="entry name" value="SLR1854 PROTEIN"/>
    <property type="match status" value="1"/>
</dbReference>